<feature type="domain" description="Reverse transcriptase zinc-binding" evidence="1">
    <location>
        <begin position="95"/>
        <end position="179"/>
    </location>
</feature>
<proteinExistence type="predicted"/>
<dbReference type="PANTHER" id="PTHR33116">
    <property type="entry name" value="REVERSE TRANSCRIPTASE ZINC-BINDING DOMAIN-CONTAINING PROTEIN-RELATED-RELATED"/>
    <property type="match status" value="1"/>
</dbReference>
<dbReference type="InterPro" id="IPR026960">
    <property type="entry name" value="RVT-Znf"/>
</dbReference>
<name>A0A6J0MPF5_RAPSA</name>
<dbReference type="PANTHER" id="PTHR33116:SF84">
    <property type="entry name" value="RNA-DIRECTED DNA POLYMERASE"/>
    <property type="match status" value="1"/>
</dbReference>
<dbReference type="AlphaFoldDB" id="A0A6J0MPF5"/>
<reference evidence="2" key="1">
    <citation type="journal article" date="2019" name="Database">
        <title>The radish genome database (RadishGD): an integrated information resource for radish genomics.</title>
        <authorList>
            <person name="Yu H.J."/>
            <person name="Baek S."/>
            <person name="Lee Y.J."/>
            <person name="Cho A."/>
            <person name="Mun J.H."/>
        </authorList>
    </citation>
    <scope>NUCLEOTIDE SEQUENCE [LARGE SCALE GENOMIC DNA]</scope>
    <source>
        <strain evidence="2">cv. WK10039</strain>
    </source>
</reference>
<dbReference type="GeneID" id="108845014"/>
<evidence type="ECO:0000313" key="2">
    <source>
        <dbReference type="Proteomes" id="UP000504610"/>
    </source>
</evidence>
<dbReference type="Pfam" id="PF13966">
    <property type="entry name" value="zf-RVT"/>
    <property type="match status" value="1"/>
</dbReference>
<dbReference type="OrthoDB" id="1088926at2759"/>
<evidence type="ECO:0000313" key="3">
    <source>
        <dbReference type="RefSeq" id="XP_018473788.1"/>
    </source>
</evidence>
<dbReference type="Proteomes" id="UP000504610">
    <property type="component" value="Chromosome 3"/>
</dbReference>
<protein>
    <submittedName>
        <fullName evidence="3">Uncharacterized protein LOC108845014</fullName>
    </submittedName>
</protein>
<evidence type="ECO:0000259" key="1">
    <source>
        <dbReference type="Pfam" id="PF13966"/>
    </source>
</evidence>
<accession>A0A6J0MPF5</accession>
<dbReference type="RefSeq" id="XP_018473788.1">
    <property type="nucleotide sequence ID" value="XM_018618286.1"/>
</dbReference>
<gene>
    <name evidence="3" type="primary">LOC108845014</name>
</gene>
<reference evidence="3" key="2">
    <citation type="submission" date="2025-08" db="UniProtKB">
        <authorList>
            <consortium name="RefSeq"/>
        </authorList>
    </citation>
    <scope>IDENTIFICATION</scope>
    <source>
        <tissue evidence="3">Leaf</tissue>
    </source>
</reference>
<keyword evidence="2" id="KW-1185">Reference proteome</keyword>
<dbReference type="KEGG" id="rsz:108845014"/>
<organism evidence="2 3">
    <name type="scientific">Raphanus sativus</name>
    <name type="common">Radish</name>
    <name type="synonym">Raphanus raphanistrum var. sativus</name>
    <dbReference type="NCBI Taxonomy" id="3726"/>
    <lineage>
        <taxon>Eukaryota</taxon>
        <taxon>Viridiplantae</taxon>
        <taxon>Streptophyta</taxon>
        <taxon>Embryophyta</taxon>
        <taxon>Tracheophyta</taxon>
        <taxon>Spermatophyta</taxon>
        <taxon>Magnoliopsida</taxon>
        <taxon>eudicotyledons</taxon>
        <taxon>Gunneridae</taxon>
        <taxon>Pentapetalae</taxon>
        <taxon>rosids</taxon>
        <taxon>malvids</taxon>
        <taxon>Brassicales</taxon>
        <taxon>Brassicaceae</taxon>
        <taxon>Brassiceae</taxon>
        <taxon>Raphanus</taxon>
    </lineage>
</organism>
<sequence length="275" mass="31623">MVTGNGQSASFWFDNWSPMGQLINFIGDRGPRALRIRKEAVVADAINGSTWSLPHPRSQQEVDLHTYLTTISLPLPHNCVDKYEWIAGDSILCTFMSATTWEVLRPRKEIKDWFDVVWFKGAVPKLSFTMWVANYDRLPTRARLASWGVPISPLCPLCSSYPETRDHLFLECNYSLLVWKEVFIRCSQSATVILNWSELLSWIRTSATAKLSLLKKVAAQVVIFHIWKQRNNLIHSKISIPAPIVFHAIDRDVKNIISARRHKKAYRDLMAIWLS</sequence>